<keyword evidence="3 7" id="KW-0812">Transmembrane</keyword>
<evidence type="ECO:0000256" key="2">
    <source>
        <dbReference type="ARBA" id="ARBA00022475"/>
    </source>
</evidence>
<dbReference type="InParanoid" id="A0A545AHS2"/>
<feature type="transmembrane region" description="Helical" evidence="7">
    <location>
        <begin position="50"/>
        <end position="69"/>
    </location>
</feature>
<dbReference type="PANTHER" id="PTHR32196">
    <property type="entry name" value="ABC TRANSPORTER PERMEASE PROTEIN YPHD-RELATED-RELATED"/>
    <property type="match status" value="1"/>
</dbReference>
<name>A0A545AHS2_9ACTN</name>
<evidence type="ECO:0000256" key="5">
    <source>
        <dbReference type="ARBA" id="ARBA00023136"/>
    </source>
</evidence>
<feature type="transmembrane region" description="Helical" evidence="7">
    <location>
        <begin position="333"/>
        <end position="352"/>
    </location>
</feature>
<feature type="transmembrane region" description="Helical" evidence="7">
    <location>
        <begin position="275"/>
        <end position="294"/>
    </location>
</feature>
<keyword evidence="5 7" id="KW-0472">Membrane</keyword>
<comment type="subcellular location">
    <subcellularLocation>
        <location evidence="1">Cell membrane</location>
        <topology evidence="1">Multi-pass membrane protein</topology>
    </subcellularLocation>
</comment>
<feature type="compositionally biased region" description="Low complexity" evidence="6">
    <location>
        <begin position="405"/>
        <end position="420"/>
    </location>
</feature>
<evidence type="ECO:0000256" key="4">
    <source>
        <dbReference type="ARBA" id="ARBA00022989"/>
    </source>
</evidence>
<evidence type="ECO:0000313" key="8">
    <source>
        <dbReference type="EMBL" id="TQS40810.1"/>
    </source>
</evidence>
<feature type="transmembrane region" description="Helical" evidence="7">
    <location>
        <begin position="306"/>
        <end position="326"/>
    </location>
</feature>
<dbReference type="OrthoDB" id="9808136at2"/>
<dbReference type="EMBL" id="VIRS01000034">
    <property type="protein sequence ID" value="TQS40810.1"/>
    <property type="molecule type" value="Genomic_DNA"/>
</dbReference>
<feature type="transmembrane region" description="Helical" evidence="7">
    <location>
        <begin position="76"/>
        <end position="96"/>
    </location>
</feature>
<feature type="transmembrane region" description="Helical" evidence="7">
    <location>
        <begin position="358"/>
        <end position="374"/>
    </location>
</feature>
<dbReference type="GO" id="GO:0022857">
    <property type="term" value="F:transmembrane transporter activity"/>
    <property type="evidence" value="ECO:0007669"/>
    <property type="project" value="InterPro"/>
</dbReference>
<dbReference type="GO" id="GO:0005886">
    <property type="term" value="C:plasma membrane"/>
    <property type="evidence" value="ECO:0007669"/>
    <property type="project" value="UniProtKB-SubCell"/>
</dbReference>
<dbReference type="CDD" id="cd06579">
    <property type="entry name" value="TM_PBP1_transp_AraH_like"/>
    <property type="match status" value="1"/>
</dbReference>
<feature type="transmembrane region" description="Helical" evidence="7">
    <location>
        <begin position="127"/>
        <end position="145"/>
    </location>
</feature>
<evidence type="ECO:0000256" key="6">
    <source>
        <dbReference type="SAM" id="MobiDB-lite"/>
    </source>
</evidence>
<dbReference type="AlphaFoldDB" id="A0A545AHS2"/>
<keyword evidence="9" id="KW-1185">Reference proteome</keyword>
<dbReference type="Proteomes" id="UP000317982">
    <property type="component" value="Unassembled WGS sequence"/>
</dbReference>
<evidence type="ECO:0000313" key="9">
    <source>
        <dbReference type="Proteomes" id="UP000317982"/>
    </source>
</evidence>
<dbReference type="PANTHER" id="PTHR32196:SF72">
    <property type="entry name" value="RIBOSE IMPORT PERMEASE PROTEIN RBSC"/>
    <property type="match status" value="1"/>
</dbReference>
<accession>A0A545AHS2</accession>
<dbReference type="RefSeq" id="WP_142708831.1">
    <property type="nucleotide sequence ID" value="NZ_VIRS01000034.1"/>
</dbReference>
<feature type="transmembrane region" description="Helical" evidence="7">
    <location>
        <begin position="230"/>
        <end position="254"/>
    </location>
</feature>
<dbReference type="InterPro" id="IPR001851">
    <property type="entry name" value="ABC_transp_permease"/>
</dbReference>
<evidence type="ECO:0000256" key="7">
    <source>
        <dbReference type="SAM" id="Phobius"/>
    </source>
</evidence>
<protein>
    <submittedName>
        <fullName evidence="8">ABC transporter permease</fullName>
    </submittedName>
</protein>
<reference evidence="8 9" key="1">
    <citation type="submission" date="2019-07" db="EMBL/GenBank/DDBJ databases">
        <title>Cryptosporangium phraense sp. nov., isolated from plant litter.</title>
        <authorList>
            <person name="Suriyachadkun C."/>
        </authorList>
    </citation>
    <scope>NUCLEOTIDE SEQUENCE [LARGE SCALE GENOMIC DNA]</scope>
    <source>
        <strain evidence="8 9">A-T 5661</strain>
    </source>
</reference>
<feature type="transmembrane region" description="Helical" evidence="7">
    <location>
        <begin position="202"/>
        <end position="224"/>
    </location>
</feature>
<sequence>MITLKDRLAPFRLQRAGVVYAFALILVVFTSAAAGTDRPFYLSALNSANILDQTAQVGILAVFMTICLISGNFDLSIGATGALAAGVTLTVINHGWGLGTALLLGLLTGIAMGLFNGVFVQYVGVNAFIVTLGTMTGIRGLLFILTDGRSIQTTDTGLANLFTGDWPVNLKIWAAVVGLVFVGVGVWSLRRERAGRVTDGQAYWYVGAGAVLAVVSLLFFPTYWALSKQVWIFLLIVLIAWAVLKFTVVGRRLYAVGGNVEAARLSGIRVARYKVMPFVLNGLFAALVGILYASRFSAINPQALTGIELTVLAAAILGGTSLFGGAGNVLKSVIGALILFVLANGFGVLNLGANYQDLIKGVVIIGAATIYVLAEKRGGRKKLTAADVPAVTAPAEASGGPVVTADSDAAARAGSGSARS</sequence>
<keyword evidence="2" id="KW-1003">Cell membrane</keyword>
<keyword evidence="4 7" id="KW-1133">Transmembrane helix</keyword>
<evidence type="ECO:0000256" key="1">
    <source>
        <dbReference type="ARBA" id="ARBA00004651"/>
    </source>
</evidence>
<evidence type="ECO:0000256" key="3">
    <source>
        <dbReference type="ARBA" id="ARBA00022692"/>
    </source>
</evidence>
<feature type="transmembrane region" description="Helical" evidence="7">
    <location>
        <begin position="102"/>
        <end position="120"/>
    </location>
</feature>
<feature type="region of interest" description="Disordered" evidence="6">
    <location>
        <begin position="392"/>
        <end position="420"/>
    </location>
</feature>
<organism evidence="8 9">
    <name type="scientific">Cryptosporangium phraense</name>
    <dbReference type="NCBI Taxonomy" id="2593070"/>
    <lineage>
        <taxon>Bacteria</taxon>
        <taxon>Bacillati</taxon>
        <taxon>Actinomycetota</taxon>
        <taxon>Actinomycetes</taxon>
        <taxon>Cryptosporangiales</taxon>
        <taxon>Cryptosporangiaceae</taxon>
        <taxon>Cryptosporangium</taxon>
    </lineage>
</organism>
<dbReference type="Pfam" id="PF02653">
    <property type="entry name" value="BPD_transp_2"/>
    <property type="match status" value="1"/>
</dbReference>
<gene>
    <name evidence="8" type="ORF">FL583_33155</name>
</gene>
<comment type="caution">
    <text evidence="8">The sequence shown here is derived from an EMBL/GenBank/DDBJ whole genome shotgun (WGS) entry which is preliminary data.</text>
</comment>
<feature type="transmembrane region" description="Helical" evidence="7">
    <location>
        <begin position="172"/>
        <end position="190"/>
    </location>
</feature>
<proteinExistence type="predicted"/>